<dbReference type="InterPro" id="IPR017853">
    <property type="entry name" value="GH"/>
</dbReference>
<dbReference type="GO" id="GO:0004553">
    <property type="term" value="F:hydrolase activity, hydrolyzing O-glycosyl compounds"/>
    <property type="evidence" value="ECO:0007669"/>
    <property type="project" value="InterPro"/>
</dbReference>
<evidence type="ECO:0008006" key="4">
    <source>
        <dbReference type="Google" id="ProtNLM"/>
    </source>
</evidence>
<evidence type="ECO:0000313" key="2">
    <source>
        <dbReference type="EMBL" id="EGY21116.1"/>
    </source>
</evidence>
<dbReference type="GeneID" id="20704103"/>
<dbReference type="STRING" id="498257.G2WYF8"/>
<dbReference type="HOGENOM" id="CLU_1541293_0_0_1"/>
<feature type="signal peptide" evidence="1">
    <location>
        <begin position="1"/>
        <end position="15"/>
    </location>
</feature>
<dbReference type="InterPro" id="IPR001360">
    <property type="entry name" value="Glyco_hydro_1"/>
</dbReference>
<dbReference type="KEGG" id="vda:VDAG_02640"/>
<dbReference type="RefSeq" id="XP_009651588.1">
    <property type="nucleotide sequence ID" value="XM_009653293.1"/>
</dbReference>
<dbReference type="Gene3D" id="3.20.20.80">
    <property type="entry name" value="Glycosidases"/>
    <property type="match status" value="1"/>
</dbReference>
<dbReference type="OrthoDB" id="65569at2759"/>
<evidence type="ECO:0000313" key="3">
    <source>
        <dbReference type="Proteomes" id="UP000001611"/>
    </source>
</evidence>
<dbReference type="AlphaFoldDB" id="G2WYF8"/>
<gene>
    <name evidence="2" type="ORF">VDAG_02640</name>
</gene>
<keyword evidence="1" id="KW-0732">Signal</keyword>
<dbReference type="EMBL" id="DS572698">
    <property type="protein sequence ID" value="EGY21116.1"/>
    <property type="molecule type" value="Genomic_DNA"/>
</dbReference>
<dbReference type="SUPFAM" id="SSF51445">
    <property type="entry name" value="(Trans)glycosidases"/>
    <property type="match status" value="1"/>
</dbReference>
<proteinExistence type="predicted"/>
<dbReference type="GO" id="GO:0005975">
    <property type="term" value="P:carbohydrate metabolic process"/>
    <property type="evidence" value="ECO:0007669"/>
    <property type="project" value="InterPro"/>
</dbReference>
<accession>G2WYF8</accession>
<evidence type="ECO:0000256" key="1">
    <source>
        <dbReference type="SAM" id="SignalP"/>
    </source>
</evidence>
<dbReference type="Pfam" id="PF00232">
    <property type="entry name" value="Glyco_hydro_1"/>
    <property type="match status" value="1"/>
</dbReference>
<name>G2WYF8_VERDV</name>
<protein>
    <recommendedName>
        <fullName evidence="4">Glycoside hydrolase family 1 protein</fullName>
    </recommendedName>
</protein>
<organism evidence="2 3">
    <name type="scientific">Verticillium dahliae (strain VdLs.17 / ATCC MYA-4575 / FGSC 10137)</name>
    <name type="common">Verticillium wilt</name>
    <dbReference type="NCBI Taxonomy" id="498257"/>
    <lineage>
        <taxon>Eukaryota</taxon>
        <taxon>Fungi</taxon>
        <taxon>Dikarya</taxon>
        <taxon>Ascomycota</taxon>
        <taxon>Pezizomycotina</taxon>
        <taxon>Sordariomycetes</taxon>
        <taxon>Hypocreomycetidae</taxon>
        <taxon>Glomerellales</taxon>
        <taxon>Plectosphaerellaceae</taxon>
        <taxon>Verticillium</taxon>
    </lineage>
</organism>
<feature type="chain" id="PRO_5012249098" description="Glycoside hydrolase family 1 protein" evidence="1">
    <location>
        <begin position="16"/>
        <end position="174"/>
    </location>
</feature>
<dbReference type="Proteomes" id="UP000001611">
    <property type="component" value="Chromosome 3"/>
</dbReference>
<reference evidence="2 3" key="1">
    <citation type="submission" date="2008-03" db="EMBL/GenBank/DDBJ databases">
        <title>The Genome Sequence of Verticillium dahliae VdLs.17.</title>
        <authorList>
            <consortium name="The Broad Institute Genome Sequencing Platform"/>
            <person name="Ma L.-J.J."/>
            <person name="Klosterman S.J."/>
            <person name="Subbarao K."/>
            <person name="Dobinson K."/>
            <person name="Veronese P."/>
            <person name="Kang S."/>
            <person name="Gold S.E."/>
            <person name="Young S."/>
            <person name="Jaffe D."/>
            <person name="Gnerre S."/>
            <person name="Berlin A."/>
            <person name="Heiman D."/>
            <person name="Hepburn T."/>
            <person name="Sykes S."/>
            <person name="Alvarado L."/>
            <person name="Kodira C.D."/>
            <person name="Lander E."/>
            <person name="Galagan J."/>
            <person name="Nusbaum C."/>
            <person name="Birren B."/>
        </authorList>
    </citation>
    <scope>NUCLEOTIDE SEQUENCE [LARGE SCALE GENOMIC DNA]</scope>
    <source>
        <strain evidence="3">VdLs.17 / ATCC MYA-4575 / FGSC 10137</strain>
    </source>
</reference>
<keyword evidence="3" id="KW-1185">Reference proteome</keyword>
<sequence>MFIKAQLVLATLGAAQQVYLDAEGPTPRPQCKATRTREPEYSFTPFSHTLTDTVRYATSVPPATTTETTWRRPVVITEFGFPVFAETDKVALADQLFDTPRSNYDLSYLTEVLKAIWEHGVDVAGAYAWSFADNWEFGDGASNVDIQTVNRTSQVRNYKKSFFDLVDFVKARGG</sequence>
<dbReference type="InParanoid" id="G2WYF8"/>
<dbReference type="eggNOG" id="KOG0626">
    <property type="taxonomic scope" value="Eukaryota"/>
</dbReference>